<comment type="caution">
    <text evidence="16">The sequence shown here is derived from an EMBL/GenBank/DDBJ whole genome shotgun (WGS) entry which is preliminary data.</text>
</comment>
<dbReference type="PANTHER" id="PTHR43547">
    <property type="entry name" value="TWO-COMPONENT HISTIDINE KINASE"/>
    <property type="match status" value="1"/>
</dbReference>
<dbReference type="InterPro" id="IPR039506">
    <property type="entry name" value="SPOB_a"/>
</dbReference>
<dbReference type="SMART" id="SM00091">
    <property type="entry name" value="PAS"/>
    <property type="match status" value="1"/>
</dbReference>
<dbReference type="SUPFAM" id="SSF55890">
    <property type="entry name" value="Sporulation response regulatory protein Spo0B"/>
    <property type="match status" value="1"/>
</dbReference>
<feature type="transmembrane region" description="Helical" evidence="14">
    <location>
        <begin position="6"/>
        <end position="26"/>
    </location>
</feature>
<keyword evidence="10" id="KW-0067">ATP-binding</keyword>
<evidence type="ECO:0000256" key="7">
    <source>
        <dbReference type="ARBA" id="ARBA00022692"/>
    </source>
</evidence>
<dbReference type="InterPro" id="IPR029151">
    <property type="entry name" value="Sensor-like_sf"/>
</dbReference>
<evidence type="ECO:0000259" key="15">
    <source>
        <dbReference type="PROSITE" id="PS50109"/>
    </source>
</evidence>
<keyword evidence="6" id="KW-0808">Transferase</keyword>
<dbReference type="AlphaFoldDB" id="A0A2N3LHT1"/>
<dbReference type="Pfam" id="PF02518">
    <property type="entry name" value="HATPase_c"/>
    <property type="match status" value="1"/>
</dbReference>
<organism evidence="16 17">
    <name type="scientific">Heyndrickxia camelliae</name>
    <dbReference type="NCBI Taxonomy" id="1707093"/>
    <lineage>
        <taxon>Bacteria</taxon>
        <taxon>Bacillati</taxon>
        <taxon>Bacillota</taxon>
        <taxon>Bacilli</taxon>
        <taxon>Bacillales</taxon>
        <taxon>Bacillaceae</taxon>
        <taxon>Heyndrickxia</taxon>
    </lineage>
</organism>
<dbReference type="Gene3D" id="1.10.287.130">
    <property type="match status" value="1"/>
</dbReference>
<dbReference type="RefSeq" id="WP_101355115.1">
    <property type="nucleotide sequence ID" value="NZ_PIQO01000012.1"/>
</dbReference>
<dbReference type="SUPFAM" id="SSF55874">
    <property type="entry name" value="ATPase domain of HSP90 chaperone/DNA topoisomerase II/histidine kinase"/>
    <property type="match status" value="1"/>
</dbReference>
<protein>
    <recommendedName>
        <fullName evidence="3">histidine kinase</fullName>
        <ecNumber evidence="3">2.7.13.3</ecNumber>
    </recommendedName>
</protein>
<dbReference type="Proteomes" id="UP000233440">
    <property type="component" value="Unassembled WGS sequence"/>
</dbReference>
<dbReference type="NCBIfam" id="NF008298">
    <property type="entry name" value="PRK11086.1"/>
    <property type="match status" value="1"/>
</dbReference>
<keyword evidence="9 16" id="KW-0418">Kinase</keyword>
<dbReference type="InterPro" id="IPR013767">
    <property type="entry name" value="PAS_fold"/>
</dbReference>
<dbReference type="InterPro" id="IPR005467">
    <property type="entry name" value="His_kinase_dom"/>
</dbReference>
<keyword evidence="5" id="KW-0597">Phosphoprotein</keyword>
<name>A0A2N3LHT1_9BACI</name>
<dbReference type="InterPro" id="IPR004358">
    <property type="entry name" value="Sig_transdc_His_kin-like_C"/>
</dbReference>
<dbReference type="GO" id="GO:0000155">
    <property type="term" value="F:phosphorelay sensor kinase activity"/>
    <property type="evidence" value="ECO:0007669"/>
    <property type="project" value="InterPro"/>
</dbReference>
<dbReference type="FunFam" id="3.30.450.20:FF:000018">
    <property type="entry name" value="Sensor histidine kinase DcuS"/>
    <property type="match status" value="1"/>
</dbReference>
<evidence type="ECO:0000256" key="6">
    <source>
        <dbReference type="ARBA" id="ARBA00022679"/>
    </source>
</evidence>
<dbReference type="Pfam" id="PF17203">
    <property type="entry name" value="sCache_3_2"/>
    <property type="match status" value="1"/>
</dbReference>
<dbReference type="Gene3D" id="3.30.450.20">
    <property type="entry name" value="PAS domain"/>
    <property type="match status" value="2"/>
</dbReference>
<feature type="transmembrane region" description="Helical" evidence="14">
    <location>
        <begin position="174"/>
        <end position="196"/>
    </location>
</feature>
<comment type="subcellular location">
    <subcellularLocation>
        <location evidence="2">Cell membrane</location>
        <topology evidence="2">Multi-pass membrane protein</topology>
    </subcellularLocation>
</comment>
<dbReference type="CDD" id="cd00130">
    <property type="entry name" value="PAS"/>
    <property type="match status" value="1"/>
</dbReference>
<proteinExistence type="predicted"/>
<dbReference type="CDD" id="cd18773">
    <property type="entry name" value="PDC1_HK_sensor"/>
    <property type="match status" value="1"/>
</dbReference>
<dbReference type="Pfam" id="PF00989">
    <property type="entry name" value="PAS"/>
    <property type="match status" value="1"/>
</dbReference>
<keyword evidence="8" id="KW-0547">Nucleotide-binding</keyword>
<dbReference type="InterPro" id="IPR000014">
    <property type="entry name" value="PAS"/>
</dbReference>
<evidence type="ECO:0000256" key="13">
    <source>
        <dbReference type="ARBA" id="ARBA00023136"/>
    </source>
</evidence>
<evidence type="ECO:0000256" key="1">
    <source>
        <dbReference type="ARBA" id="ARBA00000085"/>
    </source>
</evidence>
<evidence type="ECO:0000256" key="14">
    <source>
        <dbReference type="SAM" id="Phobius"/>
    </source>
</evidence>
<keyword evidence="4" id="KW-1003">Cell membrane</keyword>
<dbReference type="EMBL" id="PIQO01000012">
    <property type="protein sequence ID" value="PKR84198.1"/>
    <property type="molecule type" value="Genomic_DNA"/>
</dbReference>
<dbReference type="InterPro" id="IPR033463">
    <property type="entry name" value="sCache_3"/>
</dbReference>
<feature type="domain" description="Histidine kinase" evidence="15">
    <location>
        <begin position="336"/>
        <end position="528"/>
    </location>
</feature>
<dbReference type="InterPro" id="IPR035965">
    <property type="entry name" value="PAS-like_dom_sf"/>
</dbReference>
<dbReference type="OrthoDB" id="9792686at2"/>
<evidence type="ECO:0000256" key="12">
    <source>
        <dbReference type="ARBA" id="ARBA00023012"/>
    </source>
</evidence>
<gene>
    <name evidence="16" type="ORF">CWO92_15460</name>
</gene>
<dbReference type="PANTHER" id="PTHR43547:SF10">
    <property type="entry name" value="SENSOR HISTIDINE KINASE DCUS"/>
    <property type="match status" value="1"/>
</dbReference>
<evidence type="ECO:0000256" key="10">
    <source>
        <dbReference type="ARBA" id="ARBA00022840"/>
    </source>
</evidence>
<dbReference type="GO" id="GO:0005524">
    <property type="term" value="F:ATP binding"/>
    <property type="evidence" value="ECO:0007669"/>
    <property type="project" value="UniProtKB-KW"/>
</dbReference>
<dbReference type="SMART" id="SM00387">
    <property type="entry name" value="HATPase_c"/>
    <property type="match status" value="1"/>
</dbReference>
<keyword evidence="11 14" id="KW-1133">Transmembrane helix</keyword>
<reference evidence="16 17" key="1">
    <citation type="submission" date="2017-11" db="EMBL/GenBank/DDBJ databases">
        <title>Bacillus camelliae sp. nov., isolated from pu'er tea.</title>
        <authorList>
            <person name="Niu L."/>
        </authorList>
    </citation>
    <scope>NUCLEOTIDE SEQUENCE [LARGE SCALE GENOMIC DNA]</scope>
    <source>
        <strain evidence="16 17">7578-1</strain>
    </source>
</reference>
<keyword evidence="13 14" id="KW-0472">Membrane</keyword>
<dbReference type="SUPFAM" id="SSF55785">
    <property type="entry name" value="PYP-like sensor domain (PAS domain)"/>
    <property type="match status" value="1"/>
</dbReference>
<dbReference type="PRINTS" id="PR00344">
    <property type="entry name" value="BCTRLSENSOR"/>
</dbReference>
<keyword evidence="12" id="KW-0902">Two-component regulatory system</keyword>
<evidence type="ECO:0000256" key="3">
    <source>
        <dbReference type="ARBA" id="ARBA00012438"/>
    </source>
</evidence>
<evidence type="ECO:0000256" key="4">
    <source>
        <dbReference type="ARBA" id="ARBA00022475"/>
    </source>
</evidence>
<evidence type="ECO:0000256" key="9">
    <source>
        <dbReference type="ARBA" id="ARBA00022777"/>
    </source>
</evidence>
<dbReference type="InterPro" id="IPR036890">
    <property type="entry name" value="HATPase_C_sf"/>
</dbReference>
<dbReference type="Pfam" id="PF14689">
    <property type="entry name" value="SPOB_a"/>
    <property type="match status" value="1"/>
</dbReference>
<dbReference type="InterPro" id="IPR003594">
    <property type="entry name" value="HATPase_dom"/>
</dbReference>
<dbReference type="EC" id="2.7.13.3" evidence="3"/>
<evidence type="ECO:0000256" key="5">
    <source>
        <dbReference type="ARBA" id="ARBA00022553"/>
    </source>
</evidence>
<evidence type="ECO:0000256" key="11">
    <source>
        <dbReference type="ARBA" id="ARBA00022989"/>
    </source>
</evidence>
<evidence type="ECO:0000313" key="17">
    <source>
        <dbReference type="Proteomes" id="UP000233440"/>
    </source>
</evidence>
<dbReference type="SUPFAM" id="SSF103190">
    <property type="entry name" value="Sensory domain-like"/>
    <property type="match status" value="1"/>
</dbReference>
<sequence length="534" mass="58155">MKKGKLSLQAIIIIFVCIVVALSLGITDLIISKRITNSVEATQKEKALNIAKMIAFSPQVMGAFDGKVKKEEVEILTNQIKDKTHVHFIVVMDMKGIRLSHPDPSKVGKHFRGGDEGPVLHGKEYVSISKGTLGRSMRAFTPIKNSHGKQVGAVAVGISLENVTKAVHKGRMGIVIGTLIGILIGVIGAVGLARYIKKILLGLEPFAIAKLLEERSSMLQSVREGIIAIDKTGKITLVNRAASKLFKRAGLVENPLGMNIGEYLPEARLTHIIESGETELDQEQNLNGVTILVNSVPVVVGNEPLGAIASFRDKTEVQLLAEQLTGVRNYADALRAQAHEFRNKLHVILGLVRTEQYDTLANYVSETVNQRETEMSFVTKKIQDPVLAGFLIGKLSFARESGASLSFDCPSKLPMPASSEITHELITIIGNLLDNAMEAIAGSSNKKVDLRLDYAEDILTIEVKDTGMGMTKSLQNRILDKGFSTKGETRGFGLYLSAQAIERLEGEMIVSSKPGKGTNFAVYIPYKAEDERND</sequence>
<dbReference type="GO" id="GO:0006355">
    <property type="term" value="P:regulation of DNA-templated transcription"/>
    <property type="evidence" value="ECO:0007669"/>
    <property type="project" value="InterPro"/>
</dbReference>
<keyword evidence="7 14" id="KW-0812">Transmembrane</keyword>
<dbReference type="InterPro" id="IPR016120">
    <property type="entry name" value="Sig_transdc_His_kin_SpoOB"/>
</dbReference>
<comment type="catalytic activity">
    <reaction evidence="1">
        <text>ATP + protein L-histidine = ADP + protein N-phospho-L-histidine.</text>
        <dbReference type="EC" id="2.7.13.3"/>
    </reaction>
</comment>
<accession>A0A2N3LHT1</accession>
<dbReference type="GO" id="GO:0005886">
    <property type="term" value="C:plasma membrane"/>
    <property type="evidence" value="ECO:0007669"/>
    <property type="project" value="UniProtKB-SubCell"/>
</dbReference>
<dbReference type="Gene3D" id="3.30.565.10">
    <property type="entry name" value="Histidine kinase-like ATPase, C-terminal domain"/>
    <property type="match status" value="1"/>
</dbReference>
<evidence type="ECO:0000256" key="2">
    <source>
        <dbReference type="ARBA" id="ARBA00004651"/>
    </source>
</evidence>
<dbReference type="PROSITE" id="PS50109">
    <property type="entry name" value="HIS_KIN"/>
    <property type="match status" value="1"/>
</dbReference>
<evidence type="ECO:0000313" key="16">
    <source>
        <dbReference type="EMBL" id="PKR84198.1"/>
    </source>
</evidence>
<keyword evidence="17" id="KW-1185">Reference proteome</keyword>
<evidence type="ECO:0000256" key="8">
    <source>
        <dbReference type="ARBA" id="ARBA00022741"/>
    </source>
</evidence>